<protein>
    <submittedName>
        <fullName evidence="1">Uncharacterized protein</fullName>
    </submittedName>
</protein>
<gene>
    <name evidence="1" type="ORF">GN331_14645</name>
</gene>
<comment type="caution">
    <text evidence="1">The sequence shown here is derived from an EMBL/GenBank/DDBJ whole genome shotgun (WGS) entry which is preliminary data.</text>
</comment>
<dbReference type="Proteomes" id="UP000479692">
    <property type="component" value="Unassembled WGS sequence"/>
</dbReference>
<dbReference type="RefSeq" id="WP_156643040.1">
    <property type="nucleotide sequence ID" value="NZ_WOXT01000005.1"/>
</dbReference>
<name>A0A7C9M5H3_9GAMM</name>
<sequence>MAPLANEVIERYGGLDRWNRFDTVEARLGVGGALWGLKQQAGVMDDIFVRVSLREPRASHFPFTAPHLRTSFQPHRVAIEDADGNVEAELLEPRRSFDGHGLDTPWSLLQLAYFAGYAMWTYLNTPFLFAYNGVQTEELSPWEENGERWRRVQATLPAHLPSHCTVQTFYFDADRLLKRHDYSADILGGTAAAHYTADHVDVSGIPVPTRRWVLPRNPDGSTAPEPTIVSIALSEILFQ</sequence>
<accession>A0A7C9M5H3</accession>
<proteinExistence type="predicted"/>
<dbReference type="AlphaFoldDB" id="A0A7C9M5H3"/>
<keyword evidence="2" id="KW-1185">Reference proteome</keyword>
<evidence type="ECO:0000313" key="1">
    <source>
        <dbReference type="EMBL" id="MUV15442.1"/>
    </source>
</evidence>
<reference evidence="1 2" key="1">
    <citation type="submission" date="2019-12" db="EMBL/GenBank/DDBJ databases">
        <authorList>
            <person name="Xu J."/>
        </authorList>
    </citation>
    <scope>NUCLEOTIDE SEQUENCE [LARGE SCALE GENOMIC DNA]</scope>
    <source>
        <strain evidence="1 2">HX-5-24</strain>
    </source>
</reference>
<evidence type="ECO:0000313" key="2">
    <source>
        <dbReference type="Proteomes" id="UP000479692"/>
    </source>
</evidence>
<organism evidence="1 2">
    <name type="scientific">Noviluteimonas gilva</name>
    <dbReference type="NCBI Taxonomy" id="2682097"/>
    <lineage>
        <taxon>Bacteria</taxon>
        <taxon>Pseudomonadati</taxon>
        <taxon>Pseudomonadota</taxon>
        <taxon>Gammaproteobacteria</taxon>
        <taxon>Lysobacterales</taxon>
        <taxon>Lysobacteraceae</taxon>
        <taxon>Noviluteimonas</taxon>
    </lineage>
</organism>
<dbReference type="EMBL" id="WOXT01000005">
    <property type="protein sequence ID" value="MUV15442.1"/>
    <property type="molecule type" value="Genomic_DNA"/>
</dbReference>